<dbReference type="PANTHER" id="PTHR23082:SF0">
    <property type="entry name" value="GENERAL TRANSCRIPTION FACTOR 3C POLYPEPTIDE 3"/>
    <property type="match status" value="1"/>
</dbReference>
<organism evidence="1 2">
    <name type="scientific">Elysia chlorotica</name>
    <name type="common">Eastern emerald elysia</name>
    <name type="synonym">Sea slug</name>
    <dbReference type="NCBI Taxonomy" id="188477"/>
    <lineage>
        <taxon>Eukaryota</taxon>
        <taxon>Metazoa</taxon>
        <taxon>Spiralia</taxon>
        <taxon>Lophotrochozoa</taxon>
        <taxon>Mollusca</taxon>
        <taxon>Gastropoda</taxon>
        <taxon>Heterobranchia</taxon>
        <taxon>Euthyneura</taxon>
        <taxon>Panpulmonata</taxon>
        <taxon>Sacoglossa</taxon>
        <taxon>Placobranchoidea</taxon>
        <taxon>Plakobranchidae</taxon>
        <taxon>Elysia</taxon>
    </lineage>
</organism>
<dbReference type="InterPro" id="IPR011990">
    <property type="entry name" value="TPR-like_helical_dom_sf"/>
</dbReference>
<dbReference type="AlphaFoldDB" id="A0A3S1BTY8"/>
<evidence type="ECO:0000313" key="2">
    <source>
        <dbReference type="Proteomes" id="UP000271974"/>
    </source>
</evidence>
<dbReference type="Proteomes" id="UP000271974">
    <property type="component" value="Unassembled WGS sequence"/>
</dbReference>
<dbReference type="Gene3D" id="1.25.40.10">
    <property type="entry name" value="Tetratricopeptide repeat domain"/>
    <property type="match status" value="1"/>
</dbReference>
<keyword evidence="2" id="KW-1185">Reference proteome</keyword>
<dbReference type="EMBL" id="RQTK01000795">
    <property type="protein sequence ID" value="RUS74820.1"/>
    <property type="molecule type" value="Genomic_DNA"/>
</dbReference>
<reference evidence="1 2" key="1">
    <citation type="submission" date="2019-01" db="EMBL/GenBank/DDBJ databases">
        <title>A draft genome assembly of the solar-powered sea slug Elysia chlorotica.</title>
        <authorList>
            <person name="Cai H."/>
            <person name="Li Q."/>
            <person name="Fang X."/>
            <person name="Li J."/>
            <person name="Curtis N.E."/>
            <person name="Altenburger A."/>
            <person name="Shibata T."/>
            <person name="Feng M."/>
            <person name="Maeda T."/>
            <person name="Schwartz J.A."/>
            <person name="Shigenobu S."/>
            <person name="Lundholm N."/>
            <person name="Nishiyama T."/>
            <person name="Yang H."/>
            <person name="Hasebe M."/>
            <person name="Li S."/>
            <person name="Pierce S.K."/>
            <person name="Wang J."/>
        </authorList>
    </citation>
    <scope>NUCLEOTIDE SEQUENCE [LARGE SCALE GENOMIC DNA]</scope>
    <source>
        <strain evidence="1">EC2010</strain>
        <tissue evidence="1">Whole organism of an adult</tissue>
    </source>
</reference>
<feature type="non-terminal residue" evidence="1">
    <location>
        <position position="1"/>
    </location>
</feature>
<dbReference type="GO" id="GO:0000127">
    <property type="term" value="C:transcription factor TFIIIC complex"/>
    <property type="evidence" value="ECO:0007669"/>
    <property type="project" value="TreeGrafter"/>
</dbReference>
<dbReference type="OrthoDB" id="151490at2759"/>
<evidence type="ECO:0000313" key="1">
    <source>
        <dbReference type="EMBL" id="RUS74820.1"/>
    </source>
</evidence>
<accession>A0A3S1BTY8</accession>
<protein>
    <submittedName>
        <fullName evidence="1">Uncharacterized protein</fullName>
    </submittedName>
</protein>
<gene>
    <name evidence="1" type="ORF">EGW08_017410</name>
</gene>
<name>A0A3S1BTY8_ELYCH</name>
<dbReference type="GO" id="GO:0006383">
    <property type="term" value="P:transcription by RNA polymerase III"/>
    <property type="evidence" value="ECO:0007669"/>
    <property type="project" value="InterPro"/>
</dbReference>
<proteinExistence type="predicted"/>
<dbReference type="InterPro" id="IPR039340">
    <property type="entry name" value="Tfc4/TFIIIC-102/Sfc4"/>
</dbReference>
<dbReference type="STRING" id="188477.A0A3S1BTY8"/>
<dbReference type="SUPFAM" id="SSF48452">
    <property type="entry name" value="TPR-like"/>
    <property type="match status" value="1"/>
</dbReference>
<dbReference type="PANTHER" id="PTHR23082">
    <property type="entry name" value="TRANSCRIPTION INITIATION FACTOR IIIC TFIIIC , POLYPEPTIDE 3-RELATED"/>
    <property type="match status" value="1"/>
</dbReference>
<sequence length="216" mass="25160">NVEFLCLKAGPVNDNVYHLVRNLVSDNTENHQAWNLYNYILTRMKGAGVDLRFTVRALMKNPNSIPLSILNGNERLISSTYTQAVAEYMDVFKKMPDNDMVILCSAISLLHIASNAHVVRKNNLILQITSLLNVYREMRGECQETYYNIGRAWNQMNIQFAAVHYYKKALEFPAAVIDDKGTFDLRREIAYNLSRIYMRSNNYDYARYYIERYCVI</sequence>
<comment type="caution">
    <text evidence="1">The sequence shown here is derived from an EMBL/GenBank/DDBJ whole genome shotgun (WGS) entry which is preliminary data.</text>
</comment>